<dbReference type="OrthoDB" id="6170837at2"/>
<reference evidence="3 5" key="2">
    <citation type="submission" date="2017-07" db="EMBL/GenBank/DDBJ databases">
        <title>Shotgun whole genome sequences of three halophilic bacterial isolates.</title>
        <authorList>
            <person name="Pozzo T."/>
            <person name="Higdon S.M."/>
            <person name="Quillaguaman J."/>
        </authorList>
    </citation>
    <scope>NUCLEOTIDE SEQUENCE [LARGE SCALE GENOMIC DNA]</scope>
    <source>
        <strain evidence="3 5">LC1</strain>
    </source>
</reference>
<dbReference type="EMBL" id="JH393258">
    <property type="protein sequence ID" value="EHJ92395.1"/>
    <property type="molecule type" value="Genomic_DNA"/>
</dbReference>
<evidence type="ECO:0000256" key="1">
    <source>
        <dbReference type="SAM" id="MobiDB-lite"/>
    </source>
</evidence>
<dbReference type="EMBL" id="NPEY01000020">
    <property type="protein sequence ID" value="OZT72652.1"/>
    <property type="molecule type" value="Genomic_DNA"/>
</dbReference>
<dbReference type="Proteomes" id="UP000216538">
    <property type="component" value="Unassembled WGS sequence"/>
</dbReference>
<evidence type="ECO:0000313" key="5">
    <source>
        <dbReference type="Proteomes" id="UP000216538"/>
    </source>
</evidence>
<dbReference type="NCBIfam" id="NF046101">
    <property type="entry name" value="PA3496_fam"/>
    <property type="match status" value="1"/>
</dbReference>
<name>A0A265DTL3_9GAMM</name>
<reference evidence="2 4" key="1">
    <citation type="submission" date="2011-10" db="EMBL/GenBank/DDBJ databases">
        <authorList>
            <person name="Quillaguamn J."/>
            <person name="Guzmn D."/>
            <person name="Balderrama-Subieta A."/>
            <person name="Cardona-Ortuo C."/>
            <person name="Guevara-Martnez M."/>
            <person name="Callisaya-Quispe N."/>
        </authorList>
    </citation>
    <scope>NUCLEOTIDE SEQUENCE [LARGE SCALE GENOMIC DNA]</scope>
    <source>
        <strain evidence="2 4">LC1</strain>
    </source>
</reference>
<dbReference type="AlphaFoldDB" id="A0A265DTL3"/>
<protein>
    <submittedName>
        <fullName evidence="2">Uncharacterized protein</fullName>
    </submittedName>
</protein>
<feature type="region of interest" description="Disordered" evidence="1">
    <location>
        <begin position="1"/>
        <end position="25"/>
    </location>
</feature>
<feature type="compositionally biased region" description="Basic and acidic residues" evidence="1">
    <location>
        <begin position="1"/>
        <end position="12"/>
    </location>
</feature>
<dbReference type="InterPro" id="IPR058510">
    <property type="entry name" value="DUF8197"/>
</dbReference>
<evidence type="ECO:0000313" key="3">
    <source>
        <dbReference type="EMBL" id="OZT72652.1"/>
    </source>
</evidence>
<dbReference type="STRING" id="1072583.KUC_2343"/>
<dbReference type="InterPro" id="IPR058059">
    <property type="entry name" value="PA3496-like"/>
</dbReference>
<accession>A0A265DTL3</accession>
<sequence>MSRDPLSRETLSHETLGNETLDSDEFESLDAVNDDHYGKSKPSKADSLRARRQVEAWLEERRLQRAIEDDWDEEE</sequence>
<organism evidence="2 4">
    <name type="scientific">Vreelandella boliviensis LC1</name>
    <dbReference type="NCBI Taxonomy" id="1072583"/>
    <lineage>
        <taxon>Bacteria</taxon>
        <taxon>Pseudomonadati</taxon>
        <taxon>Pseudomonadota</taxon>
        <taxon>Gammaproteobacteria</taxon>
        <taxon>Oceanospirillales</taxon>
        <taxon>Halomonadaceae</taxon>
        <taxon>Vreelandella</taxon>
    </lineage>
</organism>
<dbReference type="Proteomes" id="UP000005756">
    <property type="component" value="Unassembled WGS sequence"/>
</dbReference>
<evidence type="ECO:0000313" key="4">
    <source>
        <dbReference type="Proteomes" id="UP000005756"/>
    </source>
</evidence>
<dbReference type="Pfam" id="PF26620">
    <property type="entry name" value="DUF8197"/>
    <property type="match status" value="1"/>
</dbReference>
<evidence type="ECO:0000313" key="2">
    <source>
        <dbReference type="EMBL" id="EHJ92395.1"/>
    </source>
</evidence>
<proteinExistence type="predicted"/>
<gene>
    <name evidence="3" type="ORF">CE457_18220</name>
    <name evidence="2" type="ORF">KUC_2343</name>
</gene>
<keyword evidence="5" id="KW-1185">Reference proteome</keyword>
<dbReference type="RefSeq" id="WP_007113308.1">
    <property type="nucleotide sequence ID" value="NZ_JH393258.1"/>
</dbReference>